<sequence>MANDVRDNESDKFVKNKECWNGKKTASQLTIDSEATEVFF</sequence>
<gene>
    <name evidence="1" type="ORF">APZ42_009470</name>
</gene>
<dbReference type="EMBL" id="LRGB01025486">
    <property type="protein sequence ID" value="KZR96281.1"/>
    <property type="molecule type" value="Genomic_DNA"/>
</dbReference>
<dbReference type="Proteomes" id="UP000076858">
    <property type="component" value="Unassembled WGS sequence"/>
</dbReference>
<keyword evidence="2" id="KW-1185">Reference proteome</keyword>
<accession>A0A164DZU4</accession>
<name>A0A164DZU4_9CRUS</name>
<dbReference type="AlphaFoldDB" id="A0A164DZU4"/>
<protein>
    <submittedName>
        <fullName evidence="1">Uncharacterized protein</fullName>
    </submittedName>
</protein>
<comment type="caution">
    <text evidence="1">The sequence shown here is derived from an EMBL/GenBank/DDBJ whole genome shotgun (WGS) entry which is preliminary data.</text>
</comment>
<organism evidence="1 2">
    <name type="scientific">Daphnia magna</name>
    <dbReference type="NCBI Taxonomy" id="35525"/>
    <lineage>
        <taxon>Eukaryota</taxon>
        <taxon>Metazoa</taxon>
        <taxon>Ecdysozoa</taxon>
        <taxon>Arthropoda</taxon>
        <taxon>Crustacea</taxon>
        <taxon>Branchiopoda</taxon>
        <taxon>Diplostraca</taxon>
        <taxon>Cladocera</taxon>
        <taxon>Anomopoda</taxon>
        <taxon>Daphniidae</taxon>
        <taxon>Daphnia</taxon>
    </lineage>
</organism>
<feature type="non-terminal residue" evidence="1">
    <location>
        <position position="40"/>
    </location>
</feature>
<evidence type="ECO:0000313" key="1">
    <source>
        <dbReference type="EMBL" id="KZR96281.1"/>
    </source>
</evidence>
<reference evidence="1 2" key="1">
    <citation type="submission" date="2016-03" db="EMBL/GenBank/DDBJ databases">
        <title>EvidentialGene: Evidence-directed Construction of Genes on Genomes.</title>
        <authorList>
            <person name="Gilbert D.G."/>
            <person name="Choi J.-H."/>
            <person name="Mockaitis K."/>
            <person name="Colbourne J."/>
            <person name="Pfrender M."/>
        </authorList>
    </citation>
    <scope>NUCLEOTIDE SEQUENCE [LARGE SCALE GENOMIC DNA]</scope>
    <source>
        <strain evidence="1 2">Xinb3</strain>
        <tissue evidence="1">Complete organism</tissue>
    </source>
</reference>
<proteinExistence type="predicted"/>
<evidence type="ECO:0000313" key="2">
    <source>
        <dbReference type="Proteomes" id="UP000076858"/>
    </source>
</evidence>